<dbReference type="InParanoid" id="A0A6P6FUP9"/>
<dbReference type="KEGG" id="zju:112490295"/>
<feature type="compositionally biased region" description="Low complexity" evidence="1">
    <location>
        <begin position="41"/>
        <end position="55"/>
    </location>
</feature>
<evidence type="ECO:0000256" key="2">
    <source>
        <dbReference type="SAM" id="Phobius"/>
    </source>
</evidence>
<reference evidence="3" key="1">
    <citation type="submission" date="2025-05" db="UniProtKB">
        <authorList>
            <consortium name="RefSeq"/>
        </authorList>
    </citation>
    <scope>NUCLEOTIDE SEQUENCE [LARGE SCALE GENOMIC DNA]</scope>
</reference>
<dbReference type="Proteomes" id="UP001652623">
    <property type="component" value="Chromosome 1"/>
</dbReference>
<keyword evidence="3" id="KW-1185">Reference proteome</keyword>
<feature type="compositionally biased region" description="Polar residues" evidence="1">
    <location>
        <begin position="58"/>
        <end position="69"/>
    </location>
</feature>
<dbReference type="PANTHER" id="PTHR35469">
    <property type="entry name" value="TRANSMEMBRANE PROTEIN"/>
    <property type="match status" value="1"/>
</dbReference>
<protein>
    <submittedName>
        <fullName evidence="4">Uncharacterized protein LOC112490295</fullName>
    </submittedName>
</protein>
<keyword evidence="2" id="KW-1133">Transmembrane helix</keyword>
<dbReference type="PANTHER" id="PTHR35469:SF5">
    <property type="entry name" value="TRANSMEMBRANE PROTEIN"/>
    <property type="match status" value="1"/>
</dbReference>
<name>A0A6P6FUP9_ZIZJJ</name>
<keyword evidence="2" id="KW-0812">Transmembrane</keyword>
<evidence type="ECO:0000313" key="3">
    <source>
        <dbReference type="Proteomes" id="UP001652623"/>
    </source>
</evidence>
<dbReference type="AlphaFoldDB" id="A0A6P6FUP9"/>
<feature type="region of interest" description="Disordered" evidence="1">
    <location>
        <begin position="18"/>
        <end position="69"/>
    </location>
</feature>
<dbReference type="RefSeq" id="XP_024925742.2">
    <property type="nucleotide sequence ID" value="XM_025069974.3"/>
</dbReference>
<evidence type="ECO:0000256" key="1">
    <source>
        <dbReference type="SAM" id="MobiDB-lite"/>
    </source>
</evidence>
<dbReference type="GeneID" id="112490295"/>
<sequence length="299" mass="33529">MATNINVREERRKRILERGSDRMALITGRVQSLPPSPRYPSSPLSSRSTSSSAPYHQSLLSDQHQQPHNTISAAVEKIKENDHVGDKILPDHKSREEIIKEEQHSENGSHTKKPQLRKLNNISTTTTEAKLPLPEQSSSMVQKANTQKEPVHFEPIKINRLNNLFTSKELNSCIVASGNIRIFCAFIIAILVVISYVDYPLFGINLVRSQSVVASRPLYLLLLTDVTIVAAHLLYLKKLSGFEQSEEEKQVPQADEEADNWEGAFKVLERGLVVYQAIRGIFMDCSVYTVVVVCGLSLV</sequence>
<feature type="transmembrane region" description="Helical" evidence="2">
    <location>
        <begin position="178"/>
        <end position="197"/>
    </location>
</feature>
<feature type="transmembrane region" description="Helical" evidence="2">
    <location>
        <begin position="217"/>
        <end position="236"/>
    </location>
</feature>
<keyword evidence="2" id="KW-0472">Membrane</keyword>
<organism evidence="3 4">
    <name type="scientific">Ziziphus jujuba</name>
    <name type="common">Chinese jujube</name>
    <name type="synonym">Ziziphus sativa</name>
    <dbReference type="NCBI Taxonomy" id="326968"/>
    <lineage>
        <taxon>Eukaryota</taxon>
        <taxon>Viridiplantae</taxon>
        <taxon>Streptophyta</taxon>
        <taxon>Embryophyta</taxon>
        <taxon>Tracheophyta</taxon>
        <taxon>Spermatophyta</taxon>
        <taxon>Magnoliopsida</taxon>
        <taxon>eudicotyledons</taxon>
        <taxon>Gunneridae</taxon>
        <taxon>Pentapetalae</taxon>
        <taxon>rosids</taxon>
        <taxon>fabids</taxon>
        <taxon>Rosales</taxon>
        <taxon>Rhamnaceae</taxon>
        <taxon>Paliureae</taxon>
        <taxon>Ziziphus</taxon>
    </lineage>
</organism>
<evidence type="ECO:0000313" key="4">
    <source>
        <dbReference type="RefSeq" id="XP_024925742.2"/>
    </source>
</evidence>
<gene>
    <name evidence="4" type="primary">LOC112490295</name>
</gene>
<accession>A0A6P6FUP9</accession>
<reference evidence="4" key="2">
    <citation type="submission" date="2025-08" db="UniProtKB">
        <authorList>
            <consortium name="RefSeq"/>
        </authorList>
    </citation>
    <scope>IDENTIFICATION</scope>
    <source>
        <tissue evidence="4">Seedling</tissue>
    </source>
</reference>
<proteinExistence type="predicted"/>